<sequence>MTTATASGFPFTTRRTTTSLGNVTDDTWGFATATITTATPRGTGNSRRMTLGLTADNGATAVATLDSVRLRQTPDFLLTPGARVQVRGVVRRLTDTLPVIDVIGIAPA</sequence>
<comment type="caution">
    <text evidence="1">The sequence shown here is derived from an EMBL/GenBank/DDBJ whole genome shotgun (WGS) entry which is preliminary data.</text>
</comment>
<reference evidence="1 2" key="1">
    <citation type="journal article" date="2016" name="Front. Microbiol.">
        <title>Comparative Genomics Analysis of Streptomyces Species Reveals Their Adaptation to the Marine Environment and Their Diversity at the Genomic Level.</title>
        <authorList>
            <person name="Tian X."/>
            <person name="Zhang Z."/>
            <person name="Yang T."/>
            <person name="Chen M."/>
            <person name="Li J."/>
            <person name="Chen F."/>
            <person name="Yang J."/>
            <person name="Li W."/>
            <person name="Zhang B."/>
            <person name="Zhang Z."/>
            <person name="Wu J."/>
            <person name="Zhang C."/>
            <person name="Long L."/>
            <person name="Xiao J."/>
        </authorList>
    </citation>
    <scope>NUCLEOTIDE SEQUENCE [LARGE SCALE GENOMIC DNA]</scope>
    <source>
        <strain evidence="1 2">SCSIO 10429</strain>
    </source>
</reference>
<dbReference type="EMBL" id="LJGW01000314">
    <property type="protein sequence ID" value="OEV10220.1"/>
    <property type="molecule type" value="Genomic_DNA"/>
</dbReference>
<accession>A0A1E7L205</accession>
<dbReference type="RefSeq" id="WP_070018011.1">
    <property type="nucleotide sequence ID" value="NZ_LJGW01000314.1"/>
</dbReference>
<evidence type="ECO:0008006" key="3">
    <source>
        <dbReference type="Google" id="ProtNLM"/>
    </source>
</evidence>
<keyword evidence="2" id="KW-1185">Reference proteome</keyword>
<protein>
    <recommendedName>
        <fullName evidence="3">OB domain-containing protein</fullName>
    </recommendedName>
</protein>
<name>A0A1E7L205_9ACTN</name>
<dbReference type="AlphaFoldDB" id="A0A1E7L205"/>
<dbReference type="Proteomes" id="UP000176005">
    <property type="component" value="Unassembled WGS sequence"/>
</dbReference>
<evidence type="ECO:0000313" key="1">
    <source>
        <dbReference type="EMBL" id="OEV10220.1"/>
    </source>
</evidence>
<gene>
    <name evidence="1" type="ORF">AN218_18550</name>
</gene>
<organism evidence="1 2">
    <name type="scientific">Streptomyces nanshensis</name>
    <dbReference type="NCBI Taxonomy" id="518642"/>
    <lineage>
        <taxon>Bacteria</taxon>
        <taxon>Bacillati</taxon>
        <taxon>Actinomycetota</taxon>
        <taxon>Actinomycetes</taxon>
        <taxon>Kitasatosporales</taxon>
        <taxon>Streptomycetaceae</taxon>
        <taxon>Streptomyces</taxon>
    </lineage>
</organism>
<proteinExistence type="predicted"/>
<evidence type="ECO:0000313" key="2">
    <source>
        <dbReference type="Proteomes" id="UP000176005"/>
    </source>
</evidence>